<dbReference type="Pfam" id="PF07728">
    <property type="entry name" value="AAA_5"/>
    <property type="match status" value="1"/>
</dbReference>
<keyword evidence="3" id="KW-1185">Reference proteome</keyword>
<dbReference type="InterPro" id="IPR027417">
    <property type="entry name" value="P-loop_NTPase"/>
</dbReference>
<evidence type="ECO:0000313" key="3">
    <source>
        <dbReference type="Proteomes" id="UP000036196"/>
    </source>
</evidence>
<dbReference type="PANTHER" id="PTHR37291:SF1">
    <property type="entry name" value="TYPE IV METHYL-DIRECTED RESTRICTION ENZYME ECOKMCRB SUBUNIT"/>
    <property type="match status" value="1"/>
</dbReference>
<evidence type="ECO:0000259" key="1">
    <source>
        <dbReference type="Pfam" id="PF07728"/>
    </source>
</evidence>
<dbReference type="PANTHER" id="PTHR37291">
    <property type="entry name" value="5-METHYLCYTOSINE-SPECIFIC RESTRICTION ENZYME B"/>
    <property type="match status" value="1"/>
</dbReference>
<proteinExistence type="predicted"/>
<dbReference type="RefSeq" id="WP_000895052.1">
    <property type="nucleotide sequence ID" value="NZ_LDZF01000056.1"/>
</dbReference>
<comment type="caution">
    <text evidence="2">The sequence shown here is derived from an EMBL/GenBank/DDBJ whole genome shotgun (WGS) entry which is preliminary data.</text>
</comment>
<dbReference type="Proteomes" id="UP000036196">
    <property type="component" value="Unassembled WGS sequence"/>
</dbReference>
<evidence type="ECO:0000313" key="2">
    <source>
        <dbReference type="EMBL" id="KMK07223.1"/>
    </source>
</evidence>
<dbReference type="AlphaFoldDB" id="A0A0J5KI03"/>
<feature type="domain" description="ATPase dynein-related AAA" evidence="1">
    <location>
        <begin position="497"/>
        <end position="578"/>
    </location>
</feature>
<organism evidence="2 3">
    <name type="scientific">Pluralibacter gergoviae</name>
    <name type="common">Enterobacter gergoviae</name>
    <dbReference type="NCBI Taxonomy" id="61647"/>
    <lineage>
        <taxon>Bacteria</taxon>
        <taxon>Pseudomonadati</taxon>
        <taxon>Pseudomonadota</taxon>
        <taxon>Gammaproteobacteria</taxon>
        <taxon>Enterobacterales</taxon>
        <taxon>Enterobacteriaceae</taxon>
        <taxon>Pluralibacter</taxon>
    </lineage>
</organism>
<dbReference type="GO" id="GO:0016887">
    <property type="term" value="F:ATP hydrolysis activity"/>
    <property type="evidence" value="ECO:0007669"/>
    <property type="project" value="InterPro"/>
</dbReference>
<sequence>MLEVEFQEWLKSRGAKTQAGLNSRIYAVKTIEKNLAALGSPHADLDAAYQADGFAQLRQRIKEIRRDAKDNGNDYRLLMPESEQPLNRLSNWNSWLGQYGRFLSGDDSQADEIRDYVLENYITPARERGDASVTLVVGPLNTEMGLDKGWPNICQALDGQKFQELADVPPPVTEGPKKSTTRKYTFILTEGSELVAQTKPTPTNLIFYGPPGTGKTYHTAREAVALCDGKDAYPNSKDGRAALMARYNELMAEKRISFVTFHQSYDYETFVEGLRPEIGEDESSSAGFRLMPTPGLFREICALADQARTQPRAQTDASALQLSKKRFWKMGQGTIGTEDDVYEDARDNGYIALGWGGTIDWSADRFSSFNAIHDEWIKQNPGNLTPSNWTQTYPFRCEMKPGDIVIVPYGNTAFRAIAEITGDYYFVPEAEGYYAHRRPVRWLLTLDEPLPLDTIIDGNFTMRTLYSIATSRVNIPALGRLLSSTENLDNSSDVKGQPEQFVLIIDEINRANISKVFGELITLIEPDKRLGMPDALTVTLPYSKKKDFGIPANLHIIGTMNTADRSIALLDTALRRRFNFREMAPDATLLSEVEGIDLKAVLTTINQRIEYLIGREYRIGHAFFINCESRAQVEDAVRNKVIPLLQEYFFEDWSRIAAVLGDGFMQEAQILPPPGIEGEPLSSWSVRAPFRNDAFDRLIGKTRTLNVTDLEVAGESKE</sequence>
<accession>A0A0J5KI03</accession>
<dbReference type="PATRIC" id="fig|61647.15.peg.4572"/>
<dbReference type="InterPro" id="IPR052934">
    <property type="entry name" value="Methyl-DNA_Rec/Restrict_Enz"/>
</dbReference>
<name>A0A0J5KI03_PLUGE</name>
<dbReference type="GO" id="GO:0005524">
    <property type="term" value="F:ATP binding"/>
    <property type="evidence" value="ECO:0007669"/>
    <property type="project" value="InterPro"/>
</dbReference>
<reference evidence="2 3" key="1">
    <citation type="submission" date="2015-05" db="EMBL/GenBank/DDBJ databases">
        <title>Genome sequences of Pluralibacter gergoviae.</title>
        <authorList>
            <person name="Greninger A.L."/>
            <person name="Miller S."/>
        </authorList>
    </citation>
    <scope>NUCLEOTIDE SEQUENCE [LARGE SCALE GENOMIC DNA]</scope>
    <source>
        <strain evidence="2 3">JS81F13</strain>
    </source>
</reference>
<dbReference type="Gene3D" id="3.40.50.300">
    <property type="entry name" value="P-loop containing nucleotide triphosphate hydrolases"/>
    <property type="match status" value="1"/>
</dbReference>
<dbReference type="InterPro" id="IPR011704">
    <property type="entry name" value="ATPase_dyneun-rel_AAA"/>
</dbReference>
<dbReference type="EMBL" id="LDZF01000056">
    <property type="protein sequence ID" value="KMK07223.1"/>
    <property type="molecule type" value="Genomic_DNA"/>
</dbReference>
<gene>
    <name evidence="2" type="ORF">ABW06_25350</name>
</gene>
<protein>
    <submittedName>
        <fullName evidence="2">ATPase AAA</fullName>
    </submittedName>
</protein>
<dbReference type="SUPFAM" id="SSF52540">
    <property type="entry name" value="P-loop containing nucleoside triphosphate hydrolases"/>
    <property type="match status" value="1"/>
</dbReference>